<evidence type="ECO:0000256" key="2">
    <source>
        <dbReference type="ARBA" id="ARBA00005964"/>
    </source>
</evidence>
<dbReference type="GO" id="GO:0005576">
    <property type="term" value="C:extracellular region"/>
    <property type="evidence" value="ECO:0007669"/>
    <property type="project" value="UniProtKB-SubCell"/>
</dbReference>
<dbReference type="Pfam" id="PF02221">
    <property type="entry name" value="E1_DerP2_DerF2"/>
    <property type="match status" value="1"/>
</dbReference>
<dbReference type="PANTHER" id="PTHR43903">
    <property type="entry name" value="NEUROLIGIN"/>
    <property type="match status" value="1"/>
</dbReference>
<evidence type="ECO:0000256" key="7">
    <source>
        <dbReference type="SAM" id="Phobius"/>
    </source>
</evidence>
<dbReference type="OrthoDB" id="3200163at2759"/>
<dbReference type="SUPFAM" id="SSF81296">
    <property type="entry name" value="E set domains"/>
    <property type="match status" value="1"/>
</dbReference>
<evidence type="ECO:0000259" key="8">
    <source>
        <dbReference type="SMART" id="SM00737"/>
    </source>
</evidence>
<keyword evidence="7" id="KW-0812">Transmembrane</keyword>
<evidence type="ECO:0000256" key="4">
    <source>
        <dbReference type="ARBA" id="ARBA00022525"/>
    </source>
</evidence>
<organism evidence="9 10">
    <name type="scientific">Eufriesea mexicana</name>
    <dbReference type="NCBI Taxonomy" id="516756"/>
    <lineage>
        <taxon>Eukaryota</taxon>
        <taxon>Metazoa</taxon>
        <taxon>Ecdysozoa</taxon>
        <taxon>Arthropoda</taxon>
        <taxon>Hexapoda</taxon>
        <taxon>Insecta</taxon>
        <taxon>Pterygota</taxon>
        <taxon>Neoptera</taxon>
        <taxon>Endopterygota</taxon>
        <taxon>Hymenoptera</taxon>
        <taxon>Apocrita</taxon>
        <taxon>Aculeata</taxon>
        <taxon>Apoidea</taxon>
        <taxon>Anthophila</taxon>
        <taxon>Apidae</taxon>
        <taxon>Eufriesea</taxon>
    </lineage>
</organism>
<feature type="domain" description="MD-2-related lipid-recognition" evidence="8">
    <location>
        <begin position="476"/>
        <end position="608"/>
    </location>
</feature>
<dbReference type="SMART" id="SM00737">
    <property type="entry name" value="ML"/>
    <property type="match status" value="1"/>
</dbReference>
<dbReference type="InterPro" id="IPR051093">
    <property type="entry name" value="Neuroligin/BSAL"/>
</dbReference>
<keyword evidence="7" id="KW-0472">Membrane</keyword>
<evidence type="ECO:0000256" key="3">
    <source>
        <dbReference type="ARBA" id="ARBA00006370"/>
    </source>
</evidence>
<evidence type="ECO:0000256" key="1">
    <source>
        <dbReference type="ARBA" id="ARBA00004613"/>
    </source>
</evidence>
<reference evidence="9 10" key="1">
    <citation type="submission" date="2015-07" db="EMBL/GenBank/DDBJ databases">
        <title>The genome of Eufriesea mexicana.</title>
        <authorList>
            <person name="Pan H."/>
            <person name="Kapheim K."/>
        </authorList>
    </citation>
    <scope>NUCLEOTIDE SEQUENCE [LARGE SCALE GENOMIC DNA]</scope>
    <source>
        <strain evidence="9">0111107269</strain>
        <tissue evidence="9">Whole body</tissue>
    </source>
</reference>
<keyword evidence="4" id="KW-0964">Secreted</keyword>
<keyword evidence="7" id="KW-1133">Transmembrane helix</keyword>
<comment type="similarity">
    <text evidence="2">Belongs to the type-B carboxylesterase/lipase family.</text>
</comment>
<dbReference type="Proteomes" id="UP000250275">
    <property type="component" value="Unassembled WGS sequence"/>
</dbReference>
<gene>
    <name evidence="9" type="ORF">WN48_10813</name>
</gene>
<feature type="region of interest" description="Disordered" evidence="6">
    <location>
        <begin position="283"/>
        <end position="371"/>
    </location>
</feature>
<feature type="compositionally biased region" description="Polar residues" evidence="6">
    <location>
        <begin position="292"/>
        <end position="305"/>
    </location>
</feature>
<dbReference type="AlphaFoldDB" id="A0A310S669"/>
<dbReference type="GO" id="GO:0032367">
    <property type="term" value="P:intracellular cholesterol transport"/>
    <property type="evidence" value="ECO:0007669"/>
    <property type="project" value="InterPro"/>
</dbReference>
<accession>A0A310S669</accession>
<dbReference type="InterPro" id="IPR003172">
    <property type="entry name" value="ML_dom"/>
</dbReference>
<keyword evidence="10" id="KW-1185">Reference proteome</keyword>
<dbReference type="EMBL" id="KQ768634">
    <property type="protein sequence ID" value="OAD53097.1"/>
    <property type="molecule type" value="Genomic_DNA"/>
</dbReference>
<comment type="subcellular location">
    <subcellularLocation>
        <location evidence="1">Secreted</location>
    </subcellularLocation>
</comment>
<proteinExistence type="inferred from homology"/>
<dbReference type="CDD" id="cd00916">
    <property type="entry name" value="Npc2_like"/>
    <property type="match status" value="1"/>
</dbReference>
<protein>
    <submittedName>
        <fullName evidence="9">Protein NPC2 like protein</fullName>
    </submittedName>
</protein>
<evidence type="ECO:0000256" key="5">
    <source>
        <dbReference type="ARBA" id="ARBA00022729"/>
    </source>
</evidence>
<comment type="similarity">
    <text evidence="3">Belongs to the NPC2 family.</text>
</comment>
<evidence type="ECO:0000313" key="9">
    <source>
        <dbReference type="EMBL" id="OAD53097.1"/>
    </source>
</evidence>
<keyword evidence="5" id="KW-0732">Signal</keyword>
<feature type="compositionally biased region" description="Polar residues" evidence="6">
    <location>
        <begin position="329"/>
        <end position="339"/>
    </location>
</feature>
<name>A0A310S669_9HYME</name>
<feature type="transmembrane region" description="Helical" evidence="7">
    <location>
        <begin position="194"/>
        <end position="224"/>
    </location>
</feature>
<evidence type="ECO:0000256" key="6">
    <source>
        <dbReference type="SAM" id="MobiDB-lite"/>
    </source>
</evidence>
<evidence type="ECO:0000313" key="10">
    <source>
        <dbReference type="Proteomes" id="UP000250275"/>
    </source>
</evidence>
<feature type="region of interest" description="Disordered" evidence="6">
    <location>
        <begin position="248"/>
        <end position="267"/>
    </location>
</feature>
<dbReference type="InterPro" id="IPR033916">
    <property type="entry name" value="ML_Npc2-like"/>
</dbReference>
<sequence>MVQQAEKVNPHSTLSRLKEYARRGTRYGVLLLGHFRSGMDMRSNRRSRRYPIWRITLGPLQVWHGYEIQPKVSMARETNLTSPKPKLRYHYRAHQLSVWLRLVPELHRAGMEDVDSKHNLFRGHSDPSLYDGSVRPDPLSRISEEFKRKNTTTEPPTTTDYNAATCVSYIQNTNFQNVHNTSTDPLASLDAAGYAAYSTALSVTIAIGCSLLILNVLIFAGVYYQRDKTRLEVKSLQQQQLLNQQCGPRGFSELKQPPPPHSHFPGSGQVIVDVENAEMLRRNVMKGPPNDPNTLLQQGQGTHTLPHQHHYQKQHQQQHATLPRASVIQDMNAQTQGPPNGSIHLTVPRAPPPPRAKSPPENQPLLQNATVSSRVSQATMSEMRDFRNGPLLWYRGLASEENSTNFCRSIVIRSQFELPSNATFHLVAHDRRGQCITFNYSIAKSVEQMKLYSSANHRRLNRQCKSGLYSLRIDCAQTCLPVKRVEGSKAGKFLSLNLDCDMTKAVCDLIPGTNATIRIDFTMEKDISKVTAVVYGIVMEMPIPFPLANADACVTPDSGVTCPLKKGETYHYKNTLPVLKSYPKLSVTVKWQLIDENNEDIVCILIPARIK</sequence>
<dbReference type="FunFam" id="2.60.40.770:FF:000001">
    <property type="entry name" value="NPC intracellular cholesterol transporter 2"/>
    <property type="match status" value="1"/>
</dbReference>
<dbReference type="Gene3D" id="2.60.40.770">
    <property type="match status" value="1"/>
</dbReference>
<dbReference type="InterPro" id="IPR014756">
    <property type="entry name" value="Ig_E-set"/>
</dbReference>